<evidence type="ECO:0000313" key="9">
    <source>
        <dbReference type="EMBL" id="AXI32675.1"/>
    </source>
</evidence>
<keyword evidence="2" id="KW-0238">DNA-binding</keyword>
<evidence type="ECO:0000256" key="2">
    <source>
        <dbReference type="ARBA" id="ARBA00023125"/>
    </source>
</evidence>
<name>A0AA86I683_PRIMG</name>
<dbReference type="GO" id="GO:0000150">
    <property type="term" value="F:DNA strand exchange activity"/>
    <property type="evidence" value="ECO:0007669"/>
    <property type="project" value="InterPro"/>
</dbReference>
<dbReference type="PROSITE" id="PS00397">
    <property type="entry name" value="RECOMBINASES_1"/>
    <property type="match status" value="1"/>
</dbReference>
<dbReference type="Gene3D" id="3.40.50.1390">
    <property type="entry name" value="Resolvase, N-terminal catalytic domain"/>
    <property type="match status" value="1"/>
</dbReference>
<dbReference type="Gene3D" id="3.90.1750.20">
    <property type="entry name" value="Putative Large Serine Recombinase, Chain B, Domain 2"/>
    <property type="match status" value="1"/>
</dbReference>
<evidence type="ECO:0000256" key="3">
    <source>
        <dbReference type="ARBA" id="ARBA00023172"/>
    </source>
</evidence>
<dbReference type="EMBL" id="CP022674">
    <property type="protein sequence ID" value="AXI32633.1"/>
    <property type="molecule type" value="Genomic_DNA"/>
</dbReference>
<gene>
    <name evidence="8" type="ORF">CIB87_27990</name>
    <name evidence="9" type="ORF">CIB87_28210</name>
</gene>
<evidence type="ECO:0000313" key="10">
    <source>
        <dbReference type="Proteomes" id="UP000253834"/>
    </source>
</evidence>
<dbReference type="InterPro" id="IPR006118">
    <property type="entry name" value="Recombinase_CS"/>
</dbReference>
<dbReference type="RefSeq" id="WP_114897312.1">
    <property type="nucleotide sequence ID" value="NZ_CP022674.1"/>
</dbReference>
<dbReference type="InterPro" id="IPR011109">
    <property type="entry name" value="DNA_bind_recombinase_dom"/>
</dbReference>
<dbReference type="PROSITE" id="PS51737">
    <property type="entry name" value="RECOMBINASE_DNA_BIND"/>
    <property type="match status" value="1"/>
</dbReference>
<evidence type="ECO:0000256" key="4">
    <source>
        <dbReference type="PIRSR" id="PIRSR606118-50"/>
    </source>
</evidence>
<keyword evidence="3" id="KW-0233">DNA recombination</keyword>
<dbReference type="Pfam" id="PF00239">
    <property type="entry name" value="Resolvase"/>
    <property type="match status" value="1"/>
</dbReference>
<dbReference type="GO" id="GO:0015074">
    <property type="term" value="P:DNA integration"/>
    <property type="evidence" value="ECO:0007669"/>
    <property type="project" value="UniProtKB-KW"/>
</dbReference>
<dbReference type="InterPro" id="IPR038109">
    <property type="entry name" value="DNA_bind_recomb_sf"/>
</dbReference>
<dbReference type="SUPFAM" id="SSF53041">
    <property type="entry name" value="Resolvase-like"/>
    <property type="match status" value="1"/>
</dbReference>
<dbReference type="PANTHER" id="PTHR30461">
    <property type="entry name" value="DNA-INVERTASE FROM LAMBDOID PROPHAGE"/>
    <property type="match status" value="1"/>
</dbReference>
<dbReference type="SMART" id="SM00857">
    <property type="entry name" value="Resolvase"/>
    <property type="match status" value="1"/>
</dbReference>
<dbReference type="InterPro" id="IPR050639">
    <property type="entry name" value="SSR_resolvase"/>
</dbReference>
<dbReference type="CDD" id="cd03768">
    <property type="entry name" value="SR_ResInv"/>
    <property type="match status" value="1"/>
</dbReference>
<feature type="domain" description="Recombinase" evidence="7">
    <location>
        <begin position="157"/>
        <end position="272"/>
    </location>
</feature>
<evidence type="ECO:0000259" key="6">
    <source>
        <dbReference type="PROSITE" id="PS51736"/>
    </source>
</evidence>
<feature type="domain" description="Resolvase/invertase-type recombinase catalytic" evidence="6">
    <location>
        <begin position="2"/>
        <end position="149"/>
    </location>
</feature>
<dbReference type="EMBL" id="CP022674">
    <property type="protein sequence ID" value="AXI32675.1"/>
    <property type="molecule type" value="Genomic_DNA"/>
</dbReference>
<dbReference type="Proteomes" id="UP000253834">
    <property type="component" value="Chromosome"/>
</dbReference>
<dbReference type="Pfam" id="PF13408">
    <property type="entry name" value="Zn_ribbon_recom"/>
    <property type="match status" value="1"/>
</dbReference>
<dbReference type="InterPro" id="IPR025827">
    <property type="entry name" value="Zn_ribbon_recom_dom"/>
</dbReference>
<evidence type="ECO:0000259" key="7">
    <source>
        <dbReference type="PROSITE" id="PS51737"/>
    </source>
</evidence>
<reference evidence="9 10" key="1">
    <citation type="submission" date="2017-07" db="EMBL/GenBank/DDBJ databases">
        <title>Isolation and development of strain Bacillus megaterium SR7 for enhanced growth and metabolite production under supercritical carbon dioxide.</title>
        <authorList>
            <person name="Freedman A.J.E."/>
            <person name="Peet K.C."/>
            <person name="Boock J.T."/>
            <person name="Penn K."/>
            <person name="Prather K.L.J."/>
            <person name="Thompson J.R."/>
        </authorList>
    </citation>
    <scope>NUCLEOTIDE SEQUENCE [LARGE SCALE GENOMIC DNA]</scope>
    <source>
        <strain evidence="9 10">SR7</strain>
    </source>
</reference>
<evidence type="ECO:0000256" key="5">
    <source>
        <dbReference type="PROSITE-ProRule" id="PRU10137"/>
    </source>
</evidence>
<dbReference type="GO" id="GO:0003677">
    <property type="term" value="F:DNA binding"/>
    <property type="evidence" value="ECO:0007669"/>
    <property type="project" value="UniProtKB-KW"/>
</dbReference>
<evidence type="ECO:0000313" key="8">
    <source>
        <dbReference type="EMBL" id="AXI32633.1"/>
    </source>
</evidence>
<evidence type="ECO:0008006" key="11">
    <source>
        <dbReference type="Google" id="ProtNLM"/>
    </source>
</evidence>
<dbReference type="InterPro" id="IPR036162">
    <property type="entry name" value="Resolvase-like_N_sf"/>
</dbReference>
<dbReference type="Pfam" id="PF07508">
    <property type="entry name" value="Recombinase"/>
    <property type="match status" value="1"/>
</dbReference>
<organism evidence="9 10">
    <name type="scientific">Priestia megaterium</name>
    <name type="common">Bacillus megaterium</name>
    <dbReference type="NCBI Taxonomy" id="1404"/>
    <lineage>
        <taxon>Bacteria</taxon>
        <taxon>Bacillati</taxon>
        <taxon>Bacillota</taxon>
        <taxon>Bacilli</taxon>
        <taxon>Bacillales</taxon>
        <taxon>Bacillaceae</taxon>
        <taxon>Priestia</taxon>
    </lineage>
</organism>
<dbReference type="InterPro" id="IPR006119">
    <property type="entry name" value="Resolv_N"/>
</dbReference>
<protein>
    <recommendedName>
        <fullName evidence="11">Recombinase family protein</fullName>
    </recommendedName>
</protein>
<accession>A0AA86I683</accession>
<sequence length="474" mass="54960">MKCIVYVRVSTDEQAKHGYSIAAQLEKLEAYCISQGWELTEKYIDEGYSAKDLHRPYFEKMMEKIKQGNVDILLVYRLDRLTRSVMDLYKILKILDDNNCMFKSATEVYDTTNAMGRLFITLVAAIAQWERENLGERVRLGMEKKTKLGKWKGGTPPYGYKIVDKHLVINKDEKDVVKTVFELSKTLGFYTVAKQLTIKGFPTRKGGEWHVDSVRDIANNPIYAGYLTFNQSLKEYKKPPREQTLYEGNHELIISKDEFWTLQDILDKRRTFGGKRETSNYYFSSILKCGRCGHSMSGHKSGNKKTYRCSGKKAGKNCSSHIILEDNLVKKVFHMFDQIVGNITGPTNASEYSLETISALDSELKSIERILNKQKIMYENDIIDIDELIAKSTELREREKRINIQLKNIKQEVPKNQKEIEYLTKNIESLWQHADEYERKQMITMIFSRIVIDTEDEYKRGSGDSREIIIVSAE</sequence>
<dbReference type="PANTHER" id="PTHR30461:SF23">
    <property type="entry name" value="DNA RECOMBINASE-RELATED"/>
    <property type="match status" value="1"/>
</dbReference>
<proteinExistence type="predicted"/>
<feature type="active site" description="O-(5'-phospho-DNA)-serine intermediate" evidence="4 5">
    <location>
        <position position="10"/>
    </location>
</feature>
<evidence type="ECO:0000256" key="1">
    <source>
        <dbReference type="ARBA" id="ARBA00022908"/>
    </source>
</evidence>
<keyword evidence="1" id="KW-0229">DNA integration</keyword>
<dbReference type="PROSITE" id="PS51736">
    <property type="entry name" value="RECOMBINASES_3"/>
    <property type="match status" value="1"/>
</dbReference>
<dbReference type="AlphaFoldDB" id="A0AA86I683"/>